<protein>
    <submittedName>
        <fullName evidence="1">Acyl-CoA thioesterase</fullName>
    </submittedName>
</protein>
<dbReference type="EMBL" id="JACCEW010000009">
    <property type="protein sequence ID" value="NYT39023.1"/>
    <property type="molecule type" value="Genomic_DNA"/>
</dbReference>
<dbReference type="Gene3D" id="3.10.129.10">
    <property type="entry name" value="Hotdog Thioesterase"/>
    <property type="match status" value="1"/>
</dbReference>
<dbReference type="CDD" id="cd00586">
    <property type="entry name" value="4HBT"/>
    <property type="match status" value="1"/>
</dbReference>
<dbReference type="Proteomes" id="UP000580517">
    <property type="component" value="Unassembled WGS sequence"/>
</dbReference>
<dbReference type="GO" id="GO:0047617">
    <property type="term" value="F:fatty acyl-CoA hydrolase activity"/>
    <property type="evidence" value="ECO:0007669"/>
    <property type="project" value="TreeGrafter"/>
</dbReference>
<evidence type="ECO:0000313" key="1">
    <source>
        <dbReference type="EMBL" id="NYT39023.1"/>
    </source>
</evidence>
<keyword evidence="2" id="KW-1185">Reference proteome</keyword>
<dbReference type="AlphaFoldDB" id="A0A853FG14"/>
<dbReference type="PANTHER" id="PTHR31793">
    <property type="entry name" value="4-HYDROXYBENZOYL-COA THIOESTERASE FAMILY MEMBER"/>
    <property type="match status" value="1"/>
</dbReference>
<dbReference type="SUPFAM" id="SSF54637">
    <property type="entry name" value="Thioesterase/thiol ester dehydrase-isomerase"/>
    <property type="match status" value="1"/>
</dbReference>
<proteinExistence type="predicted"/>
<sequence length="153" mass="17093">MQNNEALIAALQDAVFRCSIPLRWGDMDAMRHVNNAVYFRFFEEARMRMLDNAQAVDRTRRGFVLAHTSCDFLRPLVYPGSVVVVQIIRRVGRSSFALDAVIEREDEPGVAYAKGHYVVVGVDIATGRSMPWLEGELERLAKAVNPAEVSPAA</sequence>
<dbReference type="InterPro" id="IPR029069">
    <property type="entry name" value="HotDog_dom_sf"/>
</dbReference>
<comment type="caution">
    <text evidence="1">The sequence shown here is derived from an EMBL/GenBank/DDBJ whole genome shotgun (WGS) entry which is preliminary data.</text>
</comment>
<dbReference type="PANTHER" id="PTHR31793:SF24">
    <property type="entry name" value="LONG-CHAIN ACYL-COA THIOESTERASE FADM"/>
    <property type="match status" value="1"/>
</dbReference>
<evidence type="ECO:0000313" key="2">
    <source>
        <dbReference type="Proteomes" id="UP000580517"/>
    </source>
</evidence>
<gene>
    <name evidence="1" type="ORF">H0A68_19285</name>
</gene>
<name>A0A853FG14_9BURK</name>
<organism evidence="1 2">
    <name type="scientific">Allopusillimonas soli</name>
    <dbReference type="NCBI Taxonomy" id="659016"/>
    <lineage>
        <taxon>Bacteria</taxon>
        <taxon>Pseudomonadati</taxon>
        <taxon>Pseudomonadota</taxon>
        <taxon>Betaproteobacteria</taxon>
        <taxon>Burkholderiales</taxon>
        <taxon>Alcaligenaceae</taxon>
        <taxon>Allopusillimonas</taxon>
    </lineage>
</organism>
<dbReference type="InterPro" id="IPR050563">
    <property type="entry name" value="4-hydroxybenzoyl-CoA_TE"/>
</dbReference>
<dbReference type="Pfam" id="PF13279">
    <property type="entry name" value="4HBT_2"/>
    <property type="match status" value="1"/>
</dbReference>
<dbReference type="RefSeq" id="WP_167668998.1">
    <property type="nucleotide sequence ID" value="NZ_JACCEW010000009.1"/>
</dbReference>
<reference evidence="1 2" key="1">
    <citation type="submission" date="2020-07" db="EMBL/GenBank/DDBJ databases">
        <title>Taxonomic revisions and descriptions of new bacterial species based on genomic comparisons in the high-G+C-content subgroup of the family Alcaligenaceae.</title>
        <authorList>
            <person name="Szabo A."/>
            <person name="Felfoldi T."/>
        </authorList>
    </citation>
    <scope>NUCLEOTIDE SEQUENCE [LARGE SCALE GENOMIC DNA]</scope>
    <source>
        <strain evidence="1 2">DSM 25264</strain>
    </source>
</reference>
<accession>A0A853FG14</accession>